<dbReference type="STRING" id="663278.Ethha_0456"/>
<evidence type="ECO:0000259" key="2">
    <source>
        <dbReference type="Pfam" id="PF21688"/>
    </source>
</evidence>
<organism evidence="3 4">
    <name type="scientific">Ethanoligenens harbinense (strain DSM 18485 / JCM 12961 / CGMCC 1.5033 / YUAN-3)</name>
    <dbReference type="NCBI Taxonomy" id="663278"/>
    <lineage>
        <taxon>Bacteria</taxon>
        <taxon>Bacillati</taxon>
        <taxon>Bacillota</taxon>
        <taxon>Clostridia</taxon>
        <taxon>Eubacteriales</taxon>
        <taxon>Oscillospiraceae</taxon>
        <taxon>Ethanoligenens</taxon>
    </lineage>
</organism>
<accession>E6U8X7</accession>
<reference evidence="3 4" key="1">
    <citation type="submission" date="2010-12" db="EMBL/GenBank/DDBJ databases">
        <title>Complete sequence of Ethanoligenens harbinense YUAN-3.</title>
        <authorList>
            <person name="Lucas S."/>
            <person name="Copeland A."/>
            <person name="Lapidus A."/>
            <person name="Cheng J.-F."/>
            <person name="Bruce D."/>
            <person name="Goodwin L."/>
            <person name="Pitluck S."/>
            <person name="Chertkov O."/>
            <person name="Misra M."/>
            <person name="Detter J.C."/>
            <person name="Han C."/>
            <person name="Tapia R."/>
            <person name="Land M."/>
            <person name="Hauser L."/>
            <person name="Jeffries C."/>
            <person name="Kyrpides N."/>
            <person name="Ivanova N."/>
            <person name="Mikhailova N."/>
            <person name="Wang A."/>
            <person name="Mouttaki H."/>
            <person name="He Z."/>
            <person name="Zhou J."/>
            <person name="Hemme C.L."/>
            <person name="Woyke T."/>
        </authorList>
    </citation>
    <scope>NUCLEOTIDE SEQUENCE [LARGE SCALE GENOMIC DNA]</scope>
    <source>
        <strain evidence="4">DSM 18485 / JCM 12961 / CGMCC 1.5033 / YUAN-3</strain>
    </source>
</reference>
<feature type="domain" description="FAD-dependent protein C-terminal" evidence="2">
    <location>
        <begin position="265"/>
        <end position="410"/>
    </location>
</feature>
<dbReference type="InterPro" id="IPR028348">
    <property type="entry name" value="FAD-binding_protein"/>
</dbReference>
<gene>
    <name evidence="3" type="ordered locus">Ethha_0456</name>
</gene>
<dbReference type="InterPro" id="IPR036188">
    <property type="entry name" value="FAD/NAD-bd_sf"/>
</dbReference>
<evidence type="ECO:0000313" key="4">
    <source>
        <dbReference type="Proteomes" id="UP000001551"/>
    </source>
</evidence>
<dbReference type="EMBL" id="CP002400">
    <property type="protein sequence ID" value="ADU26041.1"/>
    <property type="molecule type" value="Genomic_DNA"/>
</dbReference>
<dbReference type="Pfam" id="PF21688">
    <property type="entry name" value="FAD-depend_C"/>
    <property type="match status" value="1"/>
</dbReference>
<dbReference type="PANTHER" id="PTHR43106">
    <property type="entry name" value="DEHYDROGENASE-RELATED"/>
    <property type="match status" value="1"/>
</dbReference>
<dbReference type="eggNOG" id="COG2509">
    <property type="taxonomic scope" value="Bacteria"/>
</dbReference>
<proteinExistence type="predicted"/>
<feature type="domain" description="FAD/NAD(P)-binding" evidence="1">
    <location>
        <begin position="6"/>
        <end position="204"/>
    </location>
</feature>
<dbReference type="KEGG" id="eha:Ethha_0456"/>
<protein>
    <submittedName>
        <fullName evidence="3">FAD dependent oxidoreductase</fullName>
    </submittedName>
</protein>
<dbReference type="HOGENOM" id="CLU_046973_1_0_9"/>
<dbReference type="Pfam" id="PF07992">
    <property type="entry name" value="Pyr_redox_2"/>
    <property type="match status" value="1"/>
</dbReference>
<dbReference type="GO" id="GO:0016491">
    <property type="term" value="F:oxidoreductase activity"/>
    <property type="evidence" value="ECO:0007669"/>
    <property type="project" value="InterPro"/>
</dbReference>
<keyword evidence="4" id="KW-1185">Reference proteome</keyword>
<dbReference type="AlphaFoldDB" id="E6U8X7"/>
<name>E6U8X7_ETHHY</name>
<evidence type="ECO:0000259" key="1">
    <source>
        <dbReference type="Pfam" id="PF07992"/>
    </source>
</evidence>
<dbReference type="PANTHER" id="PTHR43106:SF1">
    <property type="entry name" value="DEHYDROGENASE-RELATED"/>
    <property type="match status" value="1"/>
</dbReference>
<dbReference type="InterPro" id="IPR023753">
    <property type="entry name" value="FAD/NAD-binding_dom"/>
</dbReference>
<sequence>MLKTHYDIVIIGGGIGGLMCAWRLAEKCPDASVAIFEKGEDINNRRCPIVSGQAKSCMRCKSCAIMEGLAGAGAFSDGKYIISHEYGGWLPEFLPGQTVVDYIEQADRILVSCGATTERFQPDDALKKLCLAHDLHMQQAVVKHLGTDANLETMRRMVDQLRGKCAIFTHAEVTDVQADSRTLVVRLPDGEHTCTAENIVFAVGRAGSGFFSAWCARNHVELHNNQVDVGVRVELPAIVWEDFSKKIYEPKIWYRSKNYGDVTRMFCFNERGQVVTENTGGILTVNGHAYRDPAKKTENSNFALLATMRFTSPFREPIAYAKHVASLANLISGGSVLVQRLGDLEQGRRTDEKRLHDSTTRPTLRAVAGDLSLCMPKRQLDDIIETLHALDVIAPGTANHDTLLYGVECKYYSARPETEDFELKGYSHIYAIGDGAGFTRSLAQASANGLYLADKLARGRI</sequence>
<dbReference type="Gene3D" id="3.50.50.60">
    <property type="entry name" value="FAD/NAD(P)-binding domain"/>
    <property type="match status" value="1"/>
</dbReference>
<dbReference type="PIRSF" id="PIRSF038984">
    <property type="entry name" value="FAD_binding_protein"/>
    <property type="match status" value="1"/>
</dbReference>
<dbReference type="SUPFAM" id="SSF51905">
    <property type="entry name" value="FAD/NAD(P)-binding domain"/>
    <property type="match status" value="1"/>
</dbReference>
<evidence type="ECO:0000313" key="3">
    <source>
        <dbReference type="EMBL" id="ADU26041.1"/>
    </source>
</evidence>
<dbReference type="InterPro" id="IPR049516">
    <property type="entry name" value="FAD-depend_C"/>
</dbReference>
<dbReference type="RefSeq" id="WP_013484422.1">
    <property type="nucleotide sequence ID" value="NC_014828.1"/>
</dbReference>
<dbReference type="Proteomes" id="UP000001551">
    <property type="component" value="Chromosome"/>
</dbReference>